<evidence type="ECO:0000313" key="2">
    <source>
        <dbReference type="EMBL" id="OLF15496.1"/>
    </source>
</evidence>
<keyword evidence="3" id="KW-1185">Reference proteome</keyword>
<feature type="domain" description="YchJ-like middle NTF2-like" evidence="1">
    <location>
        <begin position="27"/>
        <end position="121"/>
    </location>
</feature>
<dbReference type="SUPFAM" id="SSF54427">
    <property type="entry name" value="NTF2-like"/>
    <property type="match status" value="1"/>
</dbReference>
<accession>A0A1Q8CMC2</accession>
<sequence>MKCPCGTGSAFDDCCAPLHSGATTAPTATALMRSRYSAFAVGDGAYLLRTWHSSTRPRELTLDAALRWERLEIVSATGGGPLHATGTVEFRAHHRRDGRPGVLHEHSRFRREDGQWTYLDGEHR</sequence>
<evidence type="ECO:0000313" key="3">
    <source>
        <dbReference type="Proteomes" id="UP000185596"/>
    </source>
</evidence>
<proteinExistence type="predicted"/>
<dbReference type="Pfam" id="PF17775">
    <property type="entry name" value="YchJ_M-like"/>
    <property type="match status" value="1"/>
</dbReference>
<reference evidence="2 3" key="1">
    <citation type="submission" date="2016-12" db="EMBL/GenBank/DDBJ databases">
        <title>The draft genome sequence of Actinophytocola sp. 11-183.</title>
        <authorList>
            <person name="Wang W."/>
            <person name="Yuan L."/>
        </authorList>
    </citation>
    <scope>NUCLEOTIDE SEQUENCE [LARGE SCALE GENOMIC DNA]</scope>
    <source>
        <strain evidence="2 3">11-183</strain>
    </source>
</reference>
<gene>
    <name evidence="2" type="ORF">BU204_21465</name>
</gene>
<dbReference type="InterPro" id="IPR032710">
    <property type="entry name" value="NTF2-like_dom_sf"/>
</dbReference>
<dbReference type="AlphaFoldDB" id="A0A1Q8CMC2"/>
<comment type="caution">
    <text evidence="2">The sequence shown here is derived from an EMBL/GenBank/DDBJ whole genome shotgun (WGS) entry which is preliminary data.</text>
</comment>
<dbReference type="RefSeq" id="WP_075127509.1">
    <property type="nucleotide sequence ID" value="NZ_MSIE01000040.1"/>
</dbReference>
<dbReference type="Gene3D" id="3.10.450.50">
    <property type="match status" value="1"/>
</dbReference>
<dbReference type="EMBL" id="MSIE01000040">
    <property type="protein sequence ID" value="OLF15496.1"/>
    <property type="molecule type" value="Genomic_DNA"/>
</dbReference>
<protein>
    <recommendedName>
        <fullName evidence="1">YchJ-like middle NTF2-like domain-containing protein</fullName>
    </recommendedName>
</protein>
<evidence type="ECO:0000259" key="1">
    <source>
        <dbReference type="Pfam" id="PF17775"/>
    </source>
</evidence>
<dbReference type="Proteomes" id="UP000185596">
    <property type="component" value="Unassembled WGS sequence"/>
</dbReference>
<name>A0A1Q8CMC2_9PSEU</name>
<dbReference type="InterPro" id="IPR048469">
    <property type="entry name" value="YchJ-like_M"/>
</dbReference>
<dbReference type="STRING" id="1912961.BU204_21465"/>
<organism evidence="2 3">
    <name type="scientific">Actinophytocola xanthii</name>
    <dbReference type="NCBI Taxonomy" id="1912961"/>
    <lineage>
        <taxon>Bacteria</taxon>
        <taxon>Bacillati</taxon>
        <taxon>Actinomycetota</taxon>
        <taxon>Actinomycetes</taxon>
        <taxon>Pseudonocardiales</taxon>
        <taxon>Pseudonocardiaceae</taxon>
    </lineage>
</organism>